<organism evidence="1 2">
    <name type="scientific">Acaulospora colombiana</name>
    <dbReference type="NCBI Taxonomy" id="27376"/>
    <lineage>
        <taxon>Eukaryota</taxon>
        <taxon>Fungi</taxon>
        <taxon>Fungi incertae sedis</taxon>
        <taxon>Mucoromycota</taxon>
        <taxon>Glomeromycotina</taxon>
        <taxon>Glomeromycetes</taxon>
        <taxon>Diversisporales</taxon>
        <taxon>Acaulosporaceae</taxon>
        <taxon>Acaulospora</taxon>
    </lineage>
</organism>
<dbReference type="EMBL" id="CAJVPT010010273">
    <property type="protein sequence ID" value="CAG8568758.1"/>
    <property type="molecule type" value="Genomic_DNA"/>
</dbReference>
<dbReference type="Proteomes" id="UP000789525">
    <property type="component" value="Unassembled WGS sequence"/>
</dbReference>
<evidence type="ECO:0000313" key="1">
    <source>
        <dbReference type="EMBL" id="CAG8568758.1"/>
    </source>
</evidence>
<proteinExistence type="predicted"/>
<protein>
    <submittedName>
        <fullName evidence="1">15776_t:CDS:1</fullName>
    </submittedName>
</protein>
<feature type="non-terminal residue" evidence="1">
    <location>
        <position position="1"/>
    </location>
</feature>
<sequence length="133" mass="15458">EDLSGNEYYEAVRVINGRKKRTVEMKEERPLCEYDSDEVPVQWQSWLRHTRFDPPTIEELISANKRKEMIIQRAKALDKEWEERKSAMSRGEVISPRPVETIGEEVKDFPFGTSTIPSGSFNPESWNPASTKK</sequence>
<reference evidence="1" key="1">
    <citation type="submission" date="2021-06" db="EMBL/GenBank/DDBJ databases">
        <authorList>
            <person name="Kallberg Y."/>
            <person name="Tangrot J."/>
            <person name="Rosling A."/>
        </authorList>
    </citation>
    <scope>NUCLEOTIDE SEQUENCE</scope>
    <source>
        <strain evidence="1">CL356</strain>
    </source>
</reference>
<name>A0ACA9M435_9GLOM</name>
<comment type="caution">
    <text evidence="1">The sequence shown here is derived from an EMBL/GenBank/DDBJ whole genome shotgun (WGS) entry which is preliminary data.</text>
</comment>
<accession>A0ACA9M435</accession>
<keyword evidence="2" id="KW-1185">Reference proteome</keyword>
<evidence type="ECO:0000313" key="2">
    <source>
        <dbReference type="Proteomes" id="UP000789525"/>
    </source>
</evidence>
<gene>
    <name evidence="1" type="ORF">ACOLOM_LOCUS5519</name>
</gene>